<evidence type="ECO:0000313" key="13">
    <source>
        <dbReference type="Proteomes" id="UP000615026"/>
    </source>
</evidence>
<evidence type="ECO:0000256" key="3">
    <source>
        <dbReference type="ARBA" id="ARBA00022679"/>
    </source>
</evidence>
<name>A0A928WZW3_LEPEC</name>
<evidence type="ECO:0000313" key="12">
    <source>
        <dbReference type="EMBL" id="MBE9065360.1"/>
    </source>
</evidence>
<dbReference type="InterPro" id="IPR011009">
    <property type="entry name" value="Kinase-like_dom_sf"/>
</dbReference>
<dbReference type="AlphaFoldDB" id="A0A928WZW3"/>
<dbReference type="PROSITE" id="PS00107">
    <property type="entry name" value="PROTEIN_KINASE_ATP"/>
    <property type="match status" value="1"/>
</dbReference>
<dbReference type="InterPro" id="IPR017441">
    <property type="entry name" value="Protein_kinase_ATP_BS"/>
</dbReference>
<proteinExistence type="predicted"/>
<keyword evidence="3" id="KW-0808">Transferase</keyword>
<dbReference type="CDD" id="cd14014">
    <property type="entry name" value="STKc_PknB_like"/>
    <property type="match status" value="1"/>
</dbReference>
<dbReference type="PROSITE" id="PS50011">
    <property type="entry name" value="PROTEIN_KINASE_DOM"/>
    <property type="match status" value="1"/>
</dbReference>
<keyword evidence="13" id="KW-1185">Reference proteome</keyword>
<dbReference type="SUPFAM" id="SSF56112">
    <property type="entry name" value="Protein kinase-like (PK-like)"/>
    <property type="match status" value="1"/>
</dbReference>
<keyword evidence="10" id="KW-1133">Transmembrane helix</keyword>
<dbReference type="GO" id="GO:0005524">
    <property type="term" value="F:ATP binding"/>
    <property type="evidence" value="ECO:0007669"/>
    <property type="project" value="UniProtKB-UniRule"/>
</dbReference>
<organism evidence="12 13">
    <name type="scientific">Leptolyngbya cf. ectocarpi LEGE 11479</name>
    <dbReference type="NCBI Taxonomy" id="1828722"/>
    <lineage>
        <taxon>Bacteria</taxon>
        <taxon>Bacillati</taxon>
        <taxon>Cyanobacteriota</taxon>
        <taxon>Cyanophyceae</taxon>
        <taxon>Leptolyngbyales</taxon>
        <taxon>Leptolyngbyaceae</taxon>
        <taxon>Leptolyngbya group</taxon>
        <taxon>Leptolyngbya</taxon>
    </lineage>
</organism>
<keyword evidence="4 9" id="KW-0547">Nucleotide-binding</keyword>
<sequence length="697" mass="78134">MLGQVLKERYQLIRMLGSGGFGQTYVARDLFQPQTPECVVKQLKPASTDATFLKVARRLFETEVTTLSRLGTHSCIPKLLDSFEEQTEFYLVQELIDGESLGDELRRLGQLNETQVIALLRETLRILKFVHDNRVIHRDLKPDNLIRRQHDGKLCLIDFGAVKEIRTQLVDSELTSLTVGIGTQGYTPSEQLAGKPRFSSDIFALGMTAIHGLTGRKPTDLPEDMSSLELRWEEYVNISPGLRYLLRKMVRHYFYQRYQTAADVLHDLEHLDELADKVDQLTMAETVLPQATVWQPTRKESMRAVAIATALASTLTLGVRQIGGFMPLELSVYDGLVAYQRDLGPDPRILLVGINEQDLNNQQRESPSDQSIADAIDIIQSHNPSTIGLDLHRNIPQGEGRAALARSLAADNIIGITKLGDLDGESIPPPPELNPEQVGFNDIPLDPDDKIRRNLFFASLENEADTTVYTSFGLLVALHYFYEQHGLISSGSALDPNTMTVGDVHFTPMESTFGGYQSVDASGYQIPITYRSPDKIAEQVSLTEILTDTVDPELITDKVVLIGNMAYISTDKFFTPYTLRSDRYQMSGVEVHLHMISQFLGAVLDGYPLPWAWPDGVEIAWIVAWAGGGSLITWQLRQRRYWVIAYGIGVVAIASTTVVFFWSNAWIPVIAPLAAFTLASGSLLMYHRYRQRHRQRL</sequence>
<evidence type="ECO:0000256" key="1">
    <source>
        <dbReference type="ARBA" id="ARBA00012513"/>
    </source>
</evidence>
<dbReference type="Pfam" id="PF00069">
    <property type="entry name" value="Pkinase"/>
    <property type="match status" value="1"/>
</dbReference>
<evidence type="ECO:0000256" key="10">
    <source>
        <dbReference type="SAM" id="Phobius"/>
    </source>
</evidence>
<dbReference type="EC" id="2.7.11.1" evidence="1"/>
<dbReference type="Proteomes" id="UP000615026">
    <property type="component" value="Unassembled WGS sequence"/>
</dbReference>
<keyword evidence="10" id="KW-0472">Membrane</keyword>
<evidence type="ECO:0000256" key="7">
    <source>
        <dbReference type="ARBA" id="ARBA00047899"/>
    </source>
</evidence>
<dbReference type="SMART" id="SM00220">
    <property type="entry name" value="S_TKc"/>
    <property type="match status" value="1"/>
</dbReference>
<reference evidence="12" key="1">
    <citation type="submission" date="2020-10" db="EMBL/GenBank/DDBJ databases">
        <authorList>
            <person name="Castelo-Branco R."/>
            <person name="Eusebio N."/>
            <person name="Adriana R."/>
            <person name="Vieira A."/>
            <person name="Brugerolle De Fraissinette N."/>
            <person name="Rezende De Castro R."/>
            <person name="Schneider M.P."/>
            <person name="Vasconcelos V."/>
            <person name="Leao P.N."/>
        </authorList>
    </citation>
    <scope>NUCLEOTIDE SEQUENCE</scope>
    <source>
        <strain evidence="12">LEGE 11479</strain>
    </source>
</reference>
<feature type="domain" description="Protein kinase" evidence="11">
    <location>
        <begin position="10"/>
        <end position="269"/>
    </location>
</feature>
<feature type="transmembrane region" description="Helical" evidence="10">
    <location>
        <begin position="643"/>
        <end position="663"/>
    </location>
</feature>
<evidence type="ECO:0000256" key="4">
    <source>
        <dbReference type="ARBA" id="ARBA00022741"/>
    </source>
</evidence>
<protein>
    <recommendedName>
        <fullName evidence="1">non-specific serine/threonine protein kinase</fullName>
        <ecNumber evidence="1">2.7.11.1</ecNumber>
    </recommendedName>
</protein>
<dbReference type="PANTHER" id="PTHR24363">
    <property type="entry name" value="SERINE/THREONINE PROTEIN KINASE"/>
    <property type="match status" value="1"/>
</dbReference>
<dbReference type="PANTHER" id="PTHR24363:SF0">
    <property type="entry name" value="SERINE_THREONINE KINASE LIKE DOMAIN CONTAINING 1"/>
    <property type="match status" value="1"/>
</dbReference>
<feature type="transmembrane region" description="Helical" evidence="10">
    <location>
        <begin position="669"/>
        <end position="686"/>
    </location>
</feature>
<dbReference type="Pfam" id="PF05226">
    <property type="entry name" value="CHASE2"/>
    <property type="match status" value="1"/>
</dbReference>
<feature type="binding site" evidence="9">
    <location>
        <position position="41"/>
    </location>
    <ligand>
        <name>ATP</name>
        <dbReference type="ChEBI" id="CHEBI:30616"/>
    </ligand>
</feature>
<keyword evidence="5" id="KW-0418">Kinase</keyword>
<keyword evidence="2" id="KW-0723">Serine/threonine-protein kinase</keyword>
<comment type="catalytic activity">
    <reaction evidence="7">
        <text>L-threonyl-[protein] + ATP = O-phospho-L-threonyl-[protein] + ADP + H(+)</text>
        <dbReference type="Rhea" id="RHEA:46608"/>
        <dbReference type="Rhea" id="RHEA-COMP:11060"/>
        <dbReference type="Rhea" id="RHEA-COMP:11605"/>
        <dbReference type="ChEBI" id="CHEBI:15378"/>
        <dbReference type="ChEBI" id="CHEBI:30013"/>
        <dbReference type="ChEBI" id="CHEBI:30616"/>
        <dbReference type="ChEBI" id="CHEBI:61977"/>
        <dbReference type="ChEBI" id="CHEBI:456216"/>
        <dbReference type="EC" id="2.7.11.1"/>
    </reaction>
</comment>
<gene>
    <name evidence="12" type="ORF">IQ260_01695</name>
</gene>
<evidence type="ECO:0000256" key="8">
    <source>
        <dbReference type="ARBA" id="ARBA00048679"/>
    </source>
</evidence>
<dbReference type="GO" id="GO:0004674">
    <property type="term" value="F:protein serine/threonine kinase activity"/>
    <property type="evidence" value="ECO:0007669"/>
    <property type="project" value="UniProtKB-KW"/>
</dbReference>
<evidence type="ECO:0000256" key="6">
    <source>
        <dbReference type="ARBA" id="ARBA00022840"/>
    </source>
</evidence>
<dbReference type="Gene3D" id="1.10.510.10">
    <property type="entry name" value="Transferase(Phosphotransferase) domain 1"/>
    <property type="match status" value="1"/>
</dbReference>
<evidence type="ECO:0000256" key="9">
    <source>
        <dbReference type="PROSITE-ProRule" id="PRU10141"/>
    </source>
</evidence>
<comment type="catalytic activity">
    <reaction evidence="8">
        <text>L-seryl-[protein] + ATP = O-phospho-L-seryl-[protein] + ADP + H(+)</text>
        <dbReference type="Rhea" id="RHEA:17989"/>
        <dbReference type="Rhea" id="RHEA-COMP:9863"/>
        <dbReference type="Rhea" id="RHEA-COMP:11604"/>
        <dbReference type="ChEBI" id="CHEBI:15378"/>
        <dbReference type="ChEBI" id="CHEBI:29999"/>
        <dbReference type="ChEBI" id="CHEBI:30616"/>
        <dbReference type="ChEBI" id="CHEBI:83421"/>
        <dbReference type="ChEBI" id="CHEBI:456216"/>
        <dbReference type="EC" id="2.7.11.1"/>
    </reaction>
</comment>
<keyword evidence="6 9" id="KW-0067">ATP-binding</keyword>
<dbReference type="InterPro" id="IPR007890">
    <property type="entry name" value="CHASE2"/>
</dbReference>
<evidence type="ECO:0000256" key="5">
    <source>
        <dbReference type="ARBA" id="ARBA00022777"/>
    </source>
</evidence>
<dbReference type="InterPro" id="IPR000719">
    <property type="entry name" value="Prot_kinase_dom"/>
</dbReference>
<feature type="transmembrane region" description="Helical" evidence="10">
    <location>
        <begin position="619"/>
        <end position="636"/>
    </location>
</feature>
<evidence type="ECO:0000259" key="11">
    <source>
        <dbReference type="PROSITE" id="PS50011"/>
    </source>
</evidence>
<comment type="caution">
    <text evidence="12">The sequence shown here is derived from an EMBL/GenBank/DDBJ whole genome shotgun (WGS) entry which is preliminary data.</text>
</comment>
<accession>A0A928WZW3</accession>
<keyword evidence="10" id="KW-0812">Transmembrane</keyword>
<dbReference type="RefSeq" id="WP_193990257.1">
    <property type="nucleotide sequence ID" value="NZ_JADEXP010000006.1"/>
</dbReference>
<evidence type="ECO:0000256" key="2">
    <source>
        <dbReference type="ARBA" id="ARBA00022527"/>
    </source>
</evidence>
<dbReference type="SMART" id="SM01080">
    <property type="entry name" value="CHASE2"/>
    <property type="match status" value="1"/>
</dbReference>
<dbReference type="EMBL" id="JADEXP010000006">
    <property type="protein sequence ID" value="MBE9065360.1"/>
    <property type="molecule type" value="Genomic_DNA"/>
</dbReference>